<dbReference type="RefSeq" id="WP_163816871.1">
    <property type="nucleotide sequence ID" value="NZ_JAAGOB010000002.1"/>
</dbReference>
<dbReference type="Proteomes" id="UP000469185">
    <property type="component" value="Unassembled WGS sequence"/>
</dbReference>
<feature type="transmembrane region" description="Helical" evidence="2">
    <location>
        <begin position="39"/>
        <end position="62"/>
    </location>
</feature>
<dbReference type="Gene3D" id="1.20.144.10">
    <property type="entry name" value="Phosphatidic acid phosphatase type 2/haloperoxidase"/>
    <property type="match status" value="1"/>
</dbReference>
<evidence type="ECO:0000313" key="4">
    <source>
        <dbReference type="EMBL" id="NED94813.1"/>
    </source>
</evidence>
<reference evidence="4 5" key="1">
    <citation type="submission" date="2020-02" db="EMBL/GenBank/DDBJ databases">
        <authorList>
            <person name="Li X.-J."/>
            <person name="Feng X.-M."/>
        </authorList>
    </citation>
    <scope>NUCLEOTIDE SEQUENCE [LARGE SCALE GENOMIC DNA]</scope>
    <source>
        <strain evidence="4 5">CGMCC 4.7225</strain>
    </source>
</reference>
<evidence type="ECO:0000256" key="1">
    <source>
        <dbReference type="SAM" id="MobiDB-lite"/>
    </source>
</evidence>
<feature type="domain" description="Phosphatidic acid phosphatase type 2/haloperoxidase" evidence="3">
    <location>
        <begin position="125"/>
        <end position="241"/>
    </location>
</feature>
<keyword evidence="2" id="KW-1133">Transmembrane helix</keyword>
<dbReference type="InterPro" id="IPR000326">
    <property type="entry name" value="PAP2/HPO"/>
</dbReference>
<comment type="caution">
    <text evidence="4">The sequence shown here is derived from an EMBL/GenBank/DDBJ whole genome shotgun (WGS) entry which is preliminary data.</text>
</comment>
<feature type="region of interest" description="Disordered" evidence="1">
    <location>
        <begin position="1"/>
        <end position="34"/>
    </location>
</feature>
<feature type="transmembrane region" description="Helical" evidence="2">
    <location>
        <begin position="229"/>
        <end position="248"/>
    </location>
</feature>
<dbReference type="SMART" id="SM00014">
    <property type="entry name" value="acidPPc"/>
    <property type="match status" value="1"/>
</dbReference>
<organism evidence="4 5">
    <name type="scientific">Phytoactinopolyspora alkaliphila</name>
    <dbReference type="NCBI Taxonomy" id="1783498"/>
    <lineage>
        <taxon>Bacteria</taxon>
        <taxon>Bacillati</taxon>
        <taxon>Actinomycetota</taxon>
        <taxon>Actinomycetes</taxon>
        <taxon>Jiangellales</taxon>
        <taxon>Jiangellaceae</taxon>
        <taxon>Phytoactinopolyspora</taxon>
    </lineage>
</organism>
<keyword evidence="2" id="KW-0472">Membrane</keyword>
<dbReference type="EMBL" id="JAAGOB010000002">
    <property type="protein sequence ID" value="NED94813.1"/>
    <property type="molecule type" value="Genomic_DNA"/>
</dbReference>
<proteinExistence type="predicted"/>
<keyword evidence="2" id="KW-0812">Transmembrane</keyword>
<dbReference type="AlphaFoldDB" id="A0A6N9YII9"/>
<sequence>MSDVERSTPGLPDAGLPDAAGSEDSSPGTSPATDRPAHWWLAPLVTGMSMAAVLGFLTWQVVVRGPAIAWDWPLHTYVDPRQPEGASREMLNAVASLGGQRLYTLPILVAVGLFVAWKQRNIRVLVAVGSGLVTVFFVGYWIKFSLARTPPHTGVDILHGEGQAFPSGHTANATLTWFLIVIILFGSRGWRPDRRLFRRWLPAAIAIVFVSGMLMTLLDYHWLSDIPGGWVLGGLALSVATAVLRLPVPWPALTWPPSLAARN</sequence>
<evidence type="ECO:0000259" key="3">
    <source>
        <dbReference type="SMART" id="SM00014"/>
    </source>
</evidence>
<dbReference type="InterPro" id="IPR036938">
    <property type="entry name" value="PAP2/HPO_sf"/>
</dbReference>
<dbReference type="Pfam" id="PF01569">
    <property type="entry name" value="PAP2"/>
    <property type="match status" value="1"/>
</dbReference>
<evidence type="ECO:0000256" key="2">
    <source>
        <dbReference type="SAM" id="Phobius"/>
    </source>
</evidence>
<feature type="transmembrane region" description="Helical" evidence="2">
    <location>
        <begin position="200"/>
        <end position="223"/>
    </location>
</feature>
<feature type="transmembrane region" description="Helical" evidence="2">
    <location>
        <begin position="170"/>
        <end position="188"/>
    </location>
</feature>
<protein>
    <submittedName>
        <fullName evidence="4">Phosphatase PAP2 family protein</fullName>
    </submittedName>
</protein>
<name>A0A6N9YII9_9ACTN</name>
<accession>A0A6N9YII9</accession>
<feature type="transmembrane region" description="Helical" evidence="2">
    <location>
        <begin position="124"/>
        <end position="142"/>
    </location>
</feature>
<gene>
    <name evidence="4" type="ORF">G1H11_05760</name>
</gene>
<feature type="transmembrane region" description="Helical" evidence="2">
    <location>
        <begin position="100"/>
        <end position="117"/>
    </location>
</feature>
<keyword evidence="5" id="KW-1185">Reference proteome</keyword>
<evidence type="ECO:0000313" key="5">
    <source>
        <dbReference type="Proteomes" id="UP000469185"/>
    </source>
</evidence>
<feature type="compositionally biased region" description="Polar residues" evidence="1">
    <location>
        <begin position="23"/>
        <end position="32"/>
    </location>
</feature>
<dbReference type="SUPFAM" id="SSF48317">
    <property type="entry name" value="Acid phosphatase/Vanadium-dependent haloperoxidase"/>
    <property type="match status" value="1"/>
</dbReference>